<name>A0A2A4H092_9STAP</name>
<dbReference type="PANTHER" id="PTHR47313:SF1">
    <property type="entry name" value="RIBOSOMAL RNA LARGE SUBUNIT METHYLTRANSFERASE K_L"/>
    <property type="match status" value="1"/>
</dbReference>
<dbReference type="Gene3D" id="3.30.2130.30">
    <property type="match status" value="1"/>
</dbReference>
<keyword evidence="2 5" id="KW-0808">Transferase</keyword>
<proteinExistence type="predicted"/>
<comment type="caution">
    <text evidence="5">The sequence shown here is derived from an EMBL/GenBank/DDBJ whole genome shotgun (WGS) entry which is preliminary data.</text>
</comment>
<dbReference type="CDD" id="cd11715">
    <property type="entry name" value="THUMP_AdoMetMT"/>
    <property type="match status" value="1"/>
</dbReference>
<dbReference type="InterPro" id="IPR000241">
    <property type="entry name" value="RlmKL-like_Mtase"/>
</dbReference>
<dbReference type="PANTHER" id="PTHR47313">
    <property type="entry name" value="RIBOSOMAL RNA LARGE SUBUNIT METHYLTRANSFERASE K/L"/>
    <property type="match status" value="1"/>
</dbReference>
<dbReference type="InterPro" id="IPR004114">
    <property type="entry name" value="THUMP_dom"/>
</dbReference>
<dbReference type="SMART" id="SM00981">
    <property type="entry name" value="THUMP"/>
    <property type="match status" value="1"/>
</dbReference>
<dbReference type="PROSITE" id="PS01261">
    <property type="entry name" value="UPF0020"/>
    <property type="match status" value="1"/>
</dbReference>
<keyword evidence="1 5" id="KW-0489">Methyltransferase</keyword>
<dbReference type="Proteomes" id="UP000218335">
    <property type="component" value="Unassembled WGS sequence"/>
</dbReference>
<organism evidence="5 6">
    <name type="scientific">Staphylococcus delphini</name>
    <dbReference type="NCBI Taxonomy" id="53344"/>
    <lineage>
        <taxon>Bacteria</taxon>
        <taxon>Bacillati</taxon>
        <taxon>Bacillota</taxon>
        <taxon>Bacilli</taxon>
        <taxon>Bacillales</taxon>
        <taxon>Staphylococcaceae</taxon>
        <taxon>Staphylococcus</taxon>
        <taxon>Staphylococcus intermedius group</taxon>
    </lineage>
</organism>
<dbReference type="SUPFAM" id="SSF53335">
    <property type="entry name" value="S-adenosyl-L-methionine-dependent methyltransferases"/>
    <property type="match status" value="1"/>
</dbReference>
<dbReference type="InterPro" id="IPR029063">
    <property type="entry name" value="SAM-dependent_MTases_sf"/>
</dbReference>
<dbReference type="GO" id="GO:0003723">
    <property type="term" value="F:RNA binding"/>
    <property type="evidence" value="ECO:0007669"/>
    <property type="project" value="UniProtKB-UniRule"/>
</dbReference>
<evidence type="ECO:0000313" key="5">
    <source>
        <dbReference type="EMBL" id="PCF57244.1"/>
    </source>
</evidence>
<dbReference type="InterPro" id="IPR053943">
    <property type="entry name" value="RlmKL-like_Mtase_CS"/>
</dbReference>
<reference evidence="5 6" key="1">
    <citation type="journal article" date="2017" name="PLoS ONE">
        <title>Development of a real-time PCR for detection of Staphylococcus pseudintermedius using a novel automated comparison of whole-genome sequences.</title>
        <authorList>
            <person name="Verstappen K.M."/>
            <person name="Huijbregts L."/>
            <person name="Spaninks M."/>
            <person name="Wagenaar J.A."/>
            <person name="Fluit A.C."/>
            <person name="Duim B."/>
        </authorList>
    </citation>
    <scope>NUCLEOTIDE SEQUENCE [LARGE SCALE GENOMIC DNA]</scope>
    <source>
        <strain evidence="5 6">215070706401-1</strain>
    </source>
</reference>
<sequence>MYQLLAVCPMGLESIVAKEVQDLGYETRVENGRIYFEGDASAIVKANLWLRTADRVKLIVGQFEAVTFDSLFEQTKNLPWEQFIPADGQFPVQGRSLKSKLFSVPDVQAITKKAIVERLKHAHQVSGWLDESGAKYPVEVAILKDKVLLTIDTSGSGLNKRGYRLAQGEAPIKETLAASLVKLANWTGDTPLIDPFCGSGTIAIEACLIAQNIAPGFNRSFISEQWDIIPEGLYDQKRAEADELADYDKEIEIYASDIDPEMVEIAQRNADEVGVGDIIRFEVKDVNTLTIDHDGPIGLIGNPPYGERIGDRAEVEAMYRNLGILMQNHPNLSLYIMTSNKEFEYLANRKATKRRKLFNGYIETTYYQYWANKKA</sequence>
<dbReference type="Pfam" id="PF02926">
    <property type="entry name" value="THUMP"/>
    <property type="match status" value="1"/>
</dbReference>
<protein>
    <submittedName>
        <fullName evidence="5">RNA methyltransferase</fullName>
    </submittedName>
</protein>
<feature type="domain" description="THUMP" evidence="4">
    <location>
        <begin position="42"/>
        <end position="153"/>
    </location>
</feature>
<evidence type="ECO:0000259" key="4">
    <source>
        <dbReference type="PROSITE" id="PS51165"/>
    </source>
</evidence>
<dbReference type="Pfam" id="PF01170">
    <property type="entry name" value="UPF0020"/>
    <property type="match status" value="1"/>
</dbReference>
<dbReference type="GO" id="GO:0008990">
    <property type="term" value="F:rRNA (guanine-N2-)-methyltransferase activity"/>
    <property type="evidence" value="ECO:0007669"/>
    <property type="project" value="TreeGrafter"/>
</dbReference>
<dbReference type="AlphaFoldDB" id="A0A2A4H092"/>
<evidence type="ECO:0000313" key="6">
    <source>
        <dbReference type="Proteomes" id="UP000218335"/>
    </source>
</evidence>
<dbReference type="RefSeq" id="WP_096591836.1">
    <property type="nucleotide sequence ID" value="NZ_MWRM01000001.1"/>
</dbReference>
<dbReference type="InterPro" id="IPR054170">
    <property type="entry name" value="RlmL_1st"/>
</dbReference>
<dbReference type="GO" id="GO:0070043">
    <property type="term" value="F:rRNA (guanine-N7-)-methyltransferase activity"/>
    <property type="evidence" value="ECO:0007669"/>
    <property type="project" value="TreeGrafter"/>
</dbReference>
<dbReference type="PROSITE" id="PS51165">
    <property type="entry name" value="THUMP"/>
    <property type="match status" value="1"/>
</dbReference>
<evidence type="ECO:0000256" key="1">
    <source>
        <dbReference type="ARBA" id="ARBA00022603"/>
    </source>
</evidence>
<dbReference type="Gene3D" id="3.40.50.150">
    <property type="entry name" value="Vaccinia Virus protein VP39"/>
    <property type="match status" value="1"/>
</dbReference>
<accession>A0A2A4H092</accession>
<gene>
    <name evidence="5" type="ORF">B5C08_00505</name>
</gene>
<keyword evidence="3" id="KW-0694">RNA-binding</keyword>
<evidence type="ECO:0000256" key="2">
    <source>
        <dbReference type="ARBA" id="ARBA00022679"/>
    </source>
</evidence>
<dbReference type="Pfam" id="PF22020">
    <property type="entry name" value="RlmL_1st"/>
    <property type="match status" value="1"/>
</dbReference>
<evidence type="ECO:0000256" key="3">
    <source>
        <dbReference type="PROSITE-ProRule" id="PRU00529"/>
    </source>
</evidence>
<dbReference type="EMBL" id="MWUU01000001">
    <property type="protein sequence ID" value="PCF57244.1"/>
    <property type="molecule type" value="Genomic_DNA"/>
</dbReference>